<evidence type="ECO:0000313" key="9">
    <source>
        <dbReference type="EMBL" id="CAB5508467.1"/>
    </source>
</evidence>
<dbReference type="PANTHER" id="PTHR22726">
    <property type="entry name" value="METALLOENDOPEPTIDASE OMA1"/>
    <property type="match status" value="1"/>
</dbReference>
<comment type="caution">
    <text evidence="9">The sequence shown here is derived from an EMBL/GenBank/DDBJ whole genome shotgun (WGS) entry which is preliminary data.</text>
</comment>
<dbReference type="InterPro" id="IPR011990">
    <property type="entry name" value="TPR-like_helical_dom_sf"/>
</dbReference>
<keyword evidence="7" id="KW-1133">Transmembrane helix</keyword>
<keyword evidence="10" id="KW-1185">Reference proteome</keyword>
<dbReference type="Pfam" id="PF01435">
    <property type="entry name" value="Peptidase_M48"/>
    <property type="match status" value="1"/>
</dbReference>
<dbReference type="PANTHER" id="PTHR22726:SF1">
    <property type="entry name" value="METALLOENDOPEPTIDASE OMA1, MITOCHONDRIAL"/>
    <property type="match status" value="1"/>
</dbReference>
<keyword evidence="5" id="KW-0862">Zinc</keyword>
<evidence type="ECO:0000256" key="3">
    <source>
        <dbReference type="ARBA" id="ARBA00022723"/>
    </source>
</evidence>
<dbReference type="InterPro" id="IPR001915">
    <property type="entry name" value="Peptidase_M48"/>
</dbReference>
<accession>A0ABM8MCH7</accession>
<keyword evidence="2" id="KW-0645">Protease</keyword>
<keyword evidence="7" id="KW-0472">Membrane</keyword>
<feature type="transmembrane region" description="Helical" evidence="7">
    <location>
        <begin position="31"/>
        <end position="50"/>
    </location>
</feature>
<reference evidence="9 10" key="1">
    <citation type="submission" date="2020-05" db="EMBL/GenBank/DDBJ databases">
        <authorList>
            <person name="Petersen J."/>
            <person name="Sayavedra L."/>
        </authorList>
    </citation>
    <scope>NUCLEOTIDE SEQUENCE [LARGE SCALE GENOMIC DNA]</scope>
    <source>
        <strain evidence="9">B azoricus SOX ET2 1586I</strain>
    </source>
</reference>
<organism evidence="9 10">
    <name type="scientific">Bathymodiolus thermophilus thioautotrophic gill symbiont</name>
    <dbReference type="NCBI Taxonomy" id="2360"/>
    <lineage>
        <taxon>Bacteria</taxon>
        <taxon>Pseudomonadati</taxon>
        <taxon>Pseudomonadota</taxon>
        <taxon>Gammaproteobacteria</taxon>
        <taxon>sulfur-oxidizing symbionts</taxon>
    </lineage>
</organism>
<keyword evidence="4" id="KW-0378">Hydrolase</keyword>
<dbReference type="EMBL" id="CAHJWF010000620">
    <property type="protein sequence ID" value="CAB5508467.1"/>
    <property type="molecule type" value="Genomic_DNA"/>
</dbReference>
<dbReference type="GO" id="GO:0008237">
    <property type="term" value="F:metallopeptidase activity"/>
    <property type="evidence" value="ECO:0007669"/>
    <property type="project" value="UniProtKB-KW"/>
</dbReference>
<evidence type="ECO:0000256" key="6">
    <source>
        <dbReference type="ARBA" id="ARBA00023049"/>
    </source>
</evidence>
<proteinExistence type="predicted"/>
<evidence type="ECO:0000259" key="8">
    <source>
        <dbReference type="Pfam" id="PF01435"/>
    </source>
</evidence>
<name>A0ABM8MCH7_9GAMM</name>
<evidence type="ECO:0000256" key="1">
    <source>
        <dbReference type="ARBA" id="ARBA00001947"/>
    </source>
</evidence>
<gene>
    <name evidence="9" type="ORF">AZO1586I_2742</name>
</gene>
<dbReference type="SUPFAM" id="SSF48452">
    <property type="entry name" value="TPR-like"/>
    <property type="match status" value="1"/>
</dbReference>
<evidence type="ECO:0000313" key="10">
    <source>
        <dbReference type="Proteomes" id="UP000626656"/>
    </source>
</evidence>
<comment type="cofactor">
    <cofactor evidence="1">
        <name>Zn(2+)</name>
        <dbReference type="ChEBI" id="CHEBI:29105"/>
    </cofactor>
</comment>
<dbReference type="CDD" id="cd07324">
    <property type="entry name" value="M48C_Oma1-like"/>
    <property type="match status" value="1"/>
</dbReference>
<feature type="domain" description="Peptidase M48" evidence="8">
    <location>
        <begin position="85"/>
        <end position="260"/>
    </location>
</feature>
<evidence type="ECO:0000256" key="7">
    <source>
        <dbReference type="SAM" id="Phobius"/>
    </source>
</evidence>
<feature type="transmembrane region" description="Helical" evidence="7">
    <location>
        <begin position="6"/>
        <end position="24"/>
    </location>
</feature>
<dbReference type="Gene3D" id="1.25.40.10">
    <property type="entry name" value="Tetratricopeptide repeat domain"/>
    <property type="match status" value="1"/>
</dbReference>
<keyword evidence="6 9" id="KW-0482">Metalloprotease</keyword>
<protein>
    <submittedName>
        <fullName evidence="9">Exported zinc metalloprotease YfgC</fullName>
    </submittedName>
</protein>
<evidence type="ECO:0000256" key="5">
    <source>
        <dbReference type="ARBA" id="ARBA00022833"/>
    </source>
</evidence>
<evidence type="ECO:0000256" key="2">
    <source>
        <dbReference type="ARBA" id="ARBA00022670"/>
    </source>
</evidence>
<evidence type="ECO:0000256" key="4">
    <source>
        <dbReference type="ARBA" id="ARBA00022801"/>
    </source>
</evidence>
<sequence>MGEEVFWLKPLYQLGFVCFFDFYFWIRVGAIMKIFLSLLIVPFFALATSVPELQLLESLDEKKKGREFLQLIWDTDLVISDIEATTYLQKLGYELTTYSENPRKNFGFFFLKDSSINAFAGPYGYIGIHTGMLLNSDFESELAGVLSHEISHVTQNHLVRFSKKSGKQNYLLLAGILVATLIDNNKASEAIFTSTLAGTLQQNINFTREHEWEADRIGTAMLKRSGFDPKGMANFFAKLKDKANAQEFLQSHPLSINRISDSLQHSGRTLGNYRKDSFEYATTKARLYYQAYYRIKIEDSKAITYYMQAYQALDEQNYKRAKRYSDKLLLVNNSKPSNILAGRIAAKLGNVVLAQQYFNKNHGNEKDEASVYYAAKTYLDNQQLGLSISILKPFLRENQGNYESYKLLALLYLKQGDFGRSHIQSAKALTVQGKLNQAIGHYERAKTLVDSQDLYDIVNAKIDTLKQIINLYK</sequence>
<dbReference type="InterPro" id="IPR051156">
    <property type="entry name" value="Mito/Outer_Membr_Metalloprot"/>
</dbReference>
<keyword evidence="7" id="KW-0812">Transmembrane</keyword>
<keyword evidence="3" id="KW-0479">Metal-binding</keyword>
<dbReference type="Gene3D" id="3.30.2010.10">
    <property type="entry name" value="Metalloproteases ('zincins'), catalytic domain"/>
    <property type="match status" value="1"/>
</dbReference>
<dbReference type="Proteomes" id="UP000626656">
    <property type="component" value="Unassembled WGS sequence"/>
</dbReference>